<dbReference type="GO" id="GO:0046849">
    <property type="term" value="P:bone remodeling"/>
    <property type="evidence" value="ECO:0007669"/>
    <property type="project" value="Ensembl"/>
</dbReference>
<evidence type="ECO:0000256" key="7">
    <source>
        <dbReference type="ARBA" id="ARBA00023004"/>
    </source>
</evidence>
<feature type="domain" description="ACT" evidence="16">
    <location>
        <begin position="18"/>
        <end position="93"/>
    </location>
</feature>
<evidence type="ECO:0000313" key="18">
    <source>
        <dbReference type="Proteomes" id="UP000002279"/>
    </source>
</evidence>
<evidence type="ECO:0000256" key="2">
    <source>
        <dbReference type="ARBA" id="ARBA00004783"/>
    </source>
</evidence>
<dbReference type="NCBIfam" id="TIGR01270">
    <property type="entry name" value="Trp_5_monoox"/>
    <property type="match status" value="1"/>
</dbReference>
<dbReference type="GeneID" id="100090381"/>
<evidence type="ECO:0000256" key="11">
    <source>
        <dbReference type="ARBA" id="ARBA00048860"/>
    </source>
</evidence>
<accession>A0A6I8NSJ5</accession>
<evidence type="ECO:0000256" key="13">
    <source>
        <dbReference type="PIRSR" id="PIRSR601273-1"/>
    </source>
</evidence>
<dbReference type="PROSITE" id="PS00367">
    <property type="entry name" value="BH4_AAA_HYDROXYL_1"/>
    <property type="match status" value="1"/>
</dbReference>
<dbReference type="Ensembl" id="ENSOANT00000066489.1">
    <property type="protein sequence ID" value="ENSOANP00000043971.1"/>
    <property type="gene ID" value="ENSOANG00000050270.1"/>
</dbReference>
<keyword evidence="9" id="KW-0724">Serotonin biosynthesis</keyword>
<dbReference type="GO" id="GO:0006587">
    <property type="term" value="P:serotonin biosynthetic process from tryptophan"/>
    <property type="evidence" value="ECO:0000318"/>
    <property type="project" value="GO_Central"/>
</dbReference>
<dbReference type="Bgee" id="ENSOANG00000050270">
    <property type="expression patterns" value="Expressed in adult mammalian kidney and 5 other cell types or tissues"/>
</dbReference>
<dbReference type="GO" id="GO:0002576">
    <property type="term" value="P:platelet degranulation"/>
    <property type="evidence" value="ECO:0007669"/>
    <property type="project" value="Ensembl"/>
</dbReference>
<dbReference type="GO" id="GO:1900046">
    <property type="term" value="P:regulation of hemostasis"/>
    <property type="evidence" value="ECO:0007669"/>
    <property type="project" value="Ensembl"/>
</dbReference>
<dbReference type="InterPro" id="IPR002912">
    <property type="entry name" value="ACT_dom"/>
</dbReference>
<dbReference type="KEGG" id="oaa:100090381"/>
<dbReference type="InterPro" id="IPR005963">
    <property type="entry name" value="Trp_5_mOase"/>
</dbReference>
<dbReference type="AlphaFoldDB" id="A0A6I8NSJ5"/>
<evidence type="ECO:0000256" key="1">
    <source>
        <dbReference type="ARBA" id="ARBA00001954"/>
    </source>
</evidence>
<dbReference type="InterPro" id="IPR019773">
    <property type="entry name" value="Tyrosine_3-monooxygenase-like"/>
</dbReference>
<dbReference type="PANTHER" id="PTHR11473:SF23">
    <property type="entry name" value="TRYPTOPHAN 5-HYDROXYLASE 1"/>
    <property type="match status" value="1"/>
</dbReference>
<gene>
    <name evidence="17" type="primary">TPH1</name>
</gene>
<dbReference type="RefSeq" id="XP_028915650.1">
    <property type="nucleotide sequence ID" value="XM_029059817.1"/>
</dbReference>
<dbReference type="InterPro" id="IPR041904">
    <property type="entry name" value="TrpOH_cat"/>
</dbReference>
<evidence type="ECO:0000256" key="4">
    <source>
        <dbReference type="ARBA" id="ARBA00012002"/>
    </source>
</evidence>
<dbReference type="FunFam" id="1.10.800.10:FF:000001">
    <property type="entry name" value="tryptophan 5-hydroxylase 1"/>
    <property type="match status" value="1"/>
</dbReference>
<dbReference type="InterPro" id="IPR045865">
    <property type="entry name" value="ACT-like_dom_sf"/>
</dbReference>
<dbReference type="PIRSF" id="PIRSF000336">
    <property type="entry name" value="TH"/>
    <property type="match status" value="1"/>
</dbReference>
<reference evidence="17 18" key="1">
    <citation type="journal article" date="2008" name="Nature">
        <title>Genome analysis of the platypus reveals unique signatures of evolution.</title>
        <authorList>
            <person name="Warren W.C."/>
            <person name="Hillier L.W."/>
            <person name="Marshall Graves J.A."/>
            <person name="Birney E."/>
            <person name="Ponting C.P."/>
            <person name="Grutzner F."/>
            <person name="Belov K."/>
            <person name="Miller W."/>
            <person name="Clarke L."/>
            <person name="Chinwalla A.T."/>
            <person name="Yang S.P."/>
            <person name="Heger A."/>
            <person name="Locke D.P."/>
            <person name="Miethke P."/>
            <person name="Waters P.D."/>
            <person name="Veyrunes F."/>
            <person name="Fulton L."/>
            <person name="Fulton B."/>
            <person name="Graves T."/>
            <person name="Wallis J."/>
            <person name="Puente X.S."/>
            <person name="Lopez-Otin C."/>
            <person name="Ordonez G.R."/>
            <person name="Eichler E.E."/>
            <person name="Chen L."/>
            <person name="Cheng Z."/>
            <person name="Deakin J.E."/>
            <person name="Alsop A."/>
            <person name="Thompson K."/>
            <person name="Kirby P."/>
            <person name="Papenfuss A.T."/>
            <person name="Wakefield M.J."/>
            <person name="Olender T."/>
            <person name="Lancet D."/>
            <person name="Huttley G.A."/>
            <person name="Smit A.F."/>
            <person name="Pask A."/>
            <person name="Temple-Smith P."/>
            <person name="Batzer M.A."/>
            <person name="Walker J.A."/>
            <person name="Konkel M.K."/>
            <person name="Harris R.S."/>
            <person name="Whittington C.M."/>
            <person name="Wong E.S."/>
            <person name="Gemmell N.J."/>
            <person name="Buschiazzo E."/>
            <person name="Vargas Jentzsch I.M."/>
            <person name="Merkel A."/>
            <person name="Schmitz J."/>
            <person name="Zemann A."/>
            <person name="Churakov G."/>
            <person name="Kriegs J.O."/>
            <person name="Brosius J."/>
            <person name="Murchison E.P."/>
            <person name="Sachidanandam R."/>
            <person name="Smith C."/>
            <person name="Hannon G.J."/>
            <person name="Tsend-Ayush E."/>
            <person name="McMillan D."/>
            <person name="Attenborough R."/>
            <person name="Rens W."/>
            <person name="Ferguson-Smith M."/>
            <person name="Lefevre C.M."/>
            <person name="Sharp J.A."/>
            <person name="Nicholas K.R."/>
            <person name="Ray D.A."/>
            <person name="Kube M."/>
            <person name="Reinhardt R."/>
            <person name="Pringle T.H."/>
            <person name="Taylor J."/>
            <person name="Jones R.C."/>
            <person name="Nixon B."/>
            <person name="Dacheux J.L."/>
            <person name="Niwa H."/>
            <person name="Sekita Y."/>
            <person name="Huang X."/>
            <person name="Stark A."/>
            <person name="Kheradpour P."/>
            <person name="Kellis M."/>
            <person name="Flicek P."/>
            <person name="Chen Y."/>
            <person name="Webber C."/>
            <person name="Hardison R."/>
            <person name="Nelson J."/>
            <person name="Hallsworth-Pepin K."/>
            <person name="Delehaunty K."/>
            <person name="Markovic C."/>
            <person name="Minx P."/>
            <person name="Feng Y."/>
            <person name="Kremitzki C."/>
            <person name="Mitreva M."/>
            <person name="Glasscock J."/>
            <person name="Wylie T."/>
            <person name="Wohldmann P."/>
            <person name="Thiru P."/>
            <person name="Nhan M.N."/>
            <person name="Pohl C.S."/>
            <person name="Smith S.M."/>
            <person name="Hou S."/>
            <person name="Nefedov M."/>
            <person name="de Jong P.J."/>
            <person name="Renfree M.B."/>
            <person name="Mardis E.R."/>
            <person name="Wilson R.K."/>
        </authorList>
    </citation>
    <scope>NUCLEOTIDE SEQUENCE [LARGE SCALE GENOMIC DNA]</scope>
    <source>
        <strain evidence="17 18">Glennie</strain>
    </source>
</reference>
<dbReference type="CTD" id="7166"/>
<dbReference type="GO" id="GO:0060749">
    <property type="term" value="P:mammary gland alveolus development"/>
    <property type="evidence" value="ECO:0007669"/>
    <property type="project" value="Ensembl"/>
</dbReference>
<keyword evidence="7 12" id="KW-0408">Iron</keyword>
<feature type="binding site" evidence="13">
    <location>
        <position position="335"/>
    </location>
    <ligand>
        <name>L-tryptophan</name>
        <dbReference type="ChEBI" id="CHEBI:57912"/>
    </ligand>
</feature>
<comment type="similarity">
    <text evidence="3">Belongs to the biopterin-dependent aromatic amino acid hydroxylase family.</text>
</comment>
<dbReference type="InterPro" id="IPR001273">
    <property type="entry name" value="ArAA_hydroxylase"/>
</dbReference>
<dbReference type="SUPFAM" id="SSF55021">
    <property type="entry name" value="ACT-like"/>
    <property type="match status" value="1"/>
</dbReference>
<comment type="pathway">
    <text evidence="2">Aromatic compound metabolism; serotonin biosynthesis; serotonin from L-tryptophan: step 1/2.</text>
</comment>
<dbReference type="UniPathway" id="UPA00846">
    <property type="reaction ID" value="UER00799"/>
</dbReference>
<sequence length="443" mass="50747">MIEDKENKDHSSEGGRAAVVFSLKNEVGGLVKALKLFQEKHVNLVHIESRKSKRRNSEFEIFVDCDTNREQLNELFQLLKSHTNVMSVNPSVNFITQENDMETVPWFPRKISDLDKCANRVLMYGAELDADHPGFRDNVYRKRRKYFADLALNYKHGDPIPKIEFTEEEINTWGTVFRELNKLYPTHACREYLKNLPLLAKRCDYREDNIPQLEDVSRFLKERTGFSIRPVAGYLSPRDFLAGLAFRVFHCTQYVRHSSDPLYTPEPDTCHELLGHVPLLAEPSFAQFSQEIGLASLGASDEAVQKLATCYFFTVEFGLCKQEGQLRVYGAGLLSSIGELKHALSGLAKVKPFDPKVTCKQECIITTFQEVYFVSESFEEAKEKMREFAKTIKRPFGVYYNPYTQSVQLLKDTKGIACVVNELRHELDLVGDALTRMSRQLGV</sequence>
<reference evidence="17" key="2">
    <citation type="submission" date="2025-08" db="UniProtKB">
        <authorList>
            <consortium name="Ensembl"/>
        </authorList>
    </citation>
    <scope>IDENTIFICATION</scope>
    <source>
        <strain evidence="17">Glennie</strain>
    </source>
</reference>
<evidence type="ECO:0000313" key="17">
    <source>
        <dbReference type="Ensembl" id="ENSOANP00000043971.1"/>
    </source>
</evidence>
<organism evidence="17 18">
    <name type="scientific">Ornithorhynchus anatinus</name>
    <name type="common">Duckbill platypus</name>
    <dbReference type="NCBI Taxonomy" id="9258"/>
    <lineage>
        <taxon>Eukaryota</taxon>
        <taxon>Metazoa</taxon>
        <taxon>Chordata</taxon>
        <taxon>Craniata</taxon>
        <taxon>Vertebrata</taxon>
        <taxon>Euteleostomi</taxon>
        <taxon>Mammalia</taxon>
        <taxon>Monotremata</taxon>
        <taxon>Ornithorhynchidae</taxon>
        <taxon>Ornithorhynchus</taxon>
    </lineage>
</organism>
<dbReference type="Proteomes" id="UP000002279">
    <property type="component" value="Chromosome 3"/>
</dbReference>
<evidence type="ECO:0000256" key="8">
    <source>
        <dbReference type="ARBA" id="ARBA00023033"/>
    </source>
</evidence>
<dbReference type="GO" id="GO:0045600">
    <property type="term" value="P:positive regulation of fat cell differentiation"/>
    <property type="evidence" value="ECO:0007669"/>
    <property type="project" value="Ensembl"/>
</dbReference>
<dbReference type="PANTHER" id="PTHR11473">
    <property type="entry name" value="AROMATIC AMINO ACID HYDROXYLASE"/>
    <property type="match status" value="1"/>
</dbReference>
<evidence type="ECO:0000256" key="9">
    <source>
        <dbReference type="ARBA" id="ARBA00023094"/>
    </source>
</evidence>
<reference evidence="17" key="3">
    <citation type="submission" date="2025-09" db="UniProtKB">
        <authorList>
            <consortium name="Ensembl"/>
        </authorList>
    </citation>
    <scope>IDENTIFICATION</scope>
    <source>
        <strain evidence="17">Glennie</strain>
    </source>
</reference>
<dbReference type="InterPro" id="IPR036329">
    <property type="entry name" value="Aro-AA_hydroxylase_C_sf"/>
</dbReference>
<dbReference type="PRINTS" id="PR00372">
    <property type="entry name" value="FYWHYDRXLASE"/>
</dbReference>
<feature type="binding site" evidence="13">
    <location>
        <position position="264"/>
    </location>
    <ligand>
        <name>L-tryptophan</name>
        <dbReference type="ChEBI" id="CHEBI:57912"/>
    </ligand>
</feature>
<feature type="binding site" evidence="13">
    <location>
        <position position="365"/>
    </location>
    <ligand>
        <name>L-tryptophan</name>
        <dbReference type="ChEBI" id="CHEBI:57912"/>
    </ligand>
</feature>
<comment type="function">
    <text evidence="10">Oxidizes L-tryptophan to 5-hydroxy-l-tryptophan in the rate-determining step of serotonin biosynthesis.</text>
</comment>
<dbReference type="FunCoup" id="A0A6I8NSJ5">
    <property type="interactions" value="230"/>
</dbReference>
<feature type="binding site" evidence="12">
    <location>
        <position position="271"/>
    </location>
    <ligand>
        <name>Fe cation</name>
        <dbReference type="ChEBI" id="CHEBI:24875"/>
    </ligand>
</feature>
<dbReference type="InterPro" id="IPR019774">
    <property type="entry name" value="Aromatic-AA_hydroxylase_C"/>
</dbReference>
<evidence type="ECO:0000256" key="6">
    <source>
        <dbReference type="ARBA" id="ARBA00023002"/>
    </source>
</evidence>
<dbReference type="GO" id="GO:0043005">
    <property type="term" value="C:neuron projection"/>
    <property type="evidence" value="ECO:0000318"/>
    <property type="project" value="GO_Central"/>
</dbReference>
<dbReference type="GO" id="GO:0004510">
    <property type="term" value="F:tryptophan 5-monooxygenase activity"/>
    <property type="evidence" value="ECO:0000318"/>
    <property type="project" value="GO_Central"/>
</dbReference>
<dbReference type="GO" id="GO:0005506">
    <property type="term" value="F:iron ion binding"/>
    <property type="evidence" value="ECO:0007669"/>
    <property type="project" value="InterPro"/>
</dbReference>
<keyword evidence="18" id="KW-1185">Reference proteome</keyword>
<dbReference type="InParanoid" id="A0A6I8NSJ5"/>
<keyword evidence="8" id="KW-0503">Monooxygenase</keyword>
<protein>
    <recommendedName>
        <fullName evidence="4">tryptophan 5-monooxygenase</fullName>
        <ecNumber evidence="4">1.14.16.4</ecNumber>
    </recommendedName>
</protein>
<dbReference type="Pfam" id="PF00351">
    <property type="entry name" value="Biopterin_H"/>
    <property type="match status" value="1"/>
</dbReference>
<comment type="catalytic activity">
    <reaction evidence="11">
        <text>(6R)-L-erythro-5,6,7,8-tetrahydrobiopterin + L-tryptophan + O2 = 5-hydroxy-L-tryptophan + (4aS,6R)-4a-hydroxy-L-erythro-5,6,7,8-tetrahydrobiopterin</text>
        <dbReference type="Rhea" id="RHEA:16709"/>
        <dbReference type="ChEBI" id="CHEBI:15379"/>
        <dbReference type="ChEBI" id="CHEBI:15642"/>
        <dbReference type="ChEBI" id="CHEBI:57912"/>
        <dbReference type="ChEBI" id="CHEBI:58266"/>
        <dbReference type="ChEBI" id="CHEBI:59560"/>
        <dbReference type="EC" id="1.14.16.4"/>
    </reaction>
</comment>
<feature type="binding site" evidence="12">
    <location>
        <position position="316"/>
    </location>
    <ligand>
        <name>Fe cation</name>
        <dbReference type="ChEBI" id="CHEBI:24875"/>
    </ligand>
</feature>
<dbReference type="PROSITE" id="PS51410">
    <property type="entry name" value="BH4_AAA_HYDROXYL_2"/>
    <property type="match status" value="1"/>
</dbReference>
<feature type="binding site" evidence="13">
    <location>
        <position position="234"/>
    </location>
    <ligand>
        <name>L-tryptophan</name>
        <dbReference type="ChEBI" id="CHEBI:57912"/>
    </ligand>
</feature>
<keyword evidence="6" id="KW-0560">Oxidoreductase</keyword>
<dbReference type="PROSITE" id="PS51671">
    <property type="entry name" value="ACT"/>
    <property type="match status" value="1"/>
</dbReference>
<evidence type="ECO:0000259" key="16">
    <source>
        <dbReference type="PROSITE" id="PS51671"/>
    </source>
</evidence>
<dbReference type="OMA" id="DMPWFPR"/>
<evidence type="ECO:0000256" key="14">
    <source>
        <dbReference type="PIRSR" id="PIRSR601273-2"/>
    </source>
</evidence>
<keyword evidence="5 12" id="KW-0479">Metal-binding</keyword>
<name>A0A6I8NSJ5_ORNAN</name>
<dbReference type="GO" id="GO:0005737">
    <property type="term" value="C:cytoplasm"/>
    <property type="evidence" value="ECO:0007669"/>
    <property type="project" value="Ensembl"/>
</dbReference>
<feature type="binding site" evidence="12">
    <location>
        <position position="276"/>
    </location>
    <ligand>
        <name>Fe cation</name>
        <dbReference type="ChEBI" id="CHEBI:24875"/>
    </ligand>
</feature>
<feature type="binding site" evidence="13">
    <location>
        <position position="256"/>
    </location>
    <ligand>
        <name>L-tryptophan</name>
        <dbReference type="ChEBI" id="CHEBI:57912"/>
    </ligand>
</feature>
<dbReference type="OrthoDB" id="983542at2759"/>
<dbReference type="CDD" id="cd03346">
    <property type="entry name" value="eu_TrpOH"/>
    <property type="match status" value="1"/>
</dbReference>
<dbReference type="GeneTree" id="ENSGT00950000182885"/>
<feature type="domain" description="Biopterin-dependent aromatic amino acid hydroxylase family profile" evidence="15">
    <location>
        <begin position="92"/>
        <end position="438"/>
    </location>
</feature>
<evidence type="ECO:0000259" key="15">
    <source>
        <dbReference type="PROSITE" id="PS51410"/>
    </source>
</evidence>
<dbReference type="Gene3D" id="1.10.800.10">
    <property type="entry name" value="Aromatic amino acid hydroxylase"/>
    <property type="match status" value="1"/>
</dbReference>
<evidence type="ECO:0000256" key="12">
    <source>
        <dbReference type="PIRSR" id="PIRSR000336-1"/>
    </source>
</evidence>
<evidence type="ECO:0000256" key="5">
    <source>
        <dbReference type="ARBA" id="ARBA00022723"/>
    </source>
</evidence>
<dbReference type="InterPro" id="IPR018301">
    <property type="entry name" value="ArAA_hydroxylase_Fe/CU_BS"/>
</dbReference>
<dbReference type="Pfam" id="PF01842">
    <property type="entry name" value="ACT"/>
    <property type="match status" value="1"/>
</dbReference>
<dbReference type="RefSeq" id="XP_001519524.2">
    <property type="nucleotide sequence ID" value="XM_001519474.5"/>
</dbReference>
<proteinExistence type="inferred from homology"/>
<dbReference type="InterPro" id="IPR036951">
    <property type="entry name" value="ArAA_hydroxylase_sf"/>
</dbReference>
<dbReference type="EC" id="1.14.16.4" evidence="4"/>
<dbReference type="CDD" id="cd04929">
    <property type="entry name" value="ACT_TPH"/>
    <property type="match status" value="1"/>
</dbReference>
<comment type="cofactor">
    <cofactor evidence="1 14">
        <name>Fe(2+)</name>
        <dbReference type="ChEBI" id="CHEBI:29033"/>
    </cofactor>
</comment>
<evidence type="ECO:0000256" key="10">
    <source>
        <dbReference type="ARBA" id="ARBA00037406"/>
    </source>
</evidence>
<dbReference type="SUPFAM" id="SSF56534">
    <property type="entry name" value="Aromatic aminoacid monoxygenases, catalytic and oligomerization domains"/>
    <property type="match status" value="1"/>
</dbReference>
<evidence type="ECO:0000256" key="3">
    <source>
        <dbReference type="ARBA" id="ARBA00009712"/>
    </source>
</evidence>